<evidence type="ECO:0000313" key="4">
    <source>
        <dbReference type="EMBL" id="KAF6464691.1"/>
    </source>
</evidence>
<keyword evidence="2" id="KW-0802">TPR repeat</keyword>
<evidence type="ECO:0000313" key="5">
    <source>
        <dbReference type="Proteomes" id="UP000593571"/>
    </source>
</evidence>
<dbReference type="PANTHER" id="PTHR14027">
    <property type="entry name" value="RNA POLYMERASE-ASSOCIATED PROTEIN CTR9"/>
    <property type="match status" value="1"/>
</dbReference>
<evidence type="ECO:0000256" key="1">
    <source>
        <dbReference type="ARBA" id="ARBA00022737"/>
    </source>
</evidence>
<feature type="compositionally biased region" description="Polar residues" evidence="3">
    <location>
        <begin position="282"/>
        <end position="292"/>
    </location>
</feature>
<dbReference type="InterPro" id="IPR031101">
    <property type="entry name" value="Ctr9"/>
</dbReference>
<keyword evidence="1" id="KW-0677">Repeat</keyword>
<dbReference type="PANTHER" id="PTHR14027:SF2">
    <property type="entry name" value="RNA POLYMERASE-ASSOCIATED PROTEIN CTR9 HOMOLOG"/>
    <property type="match status" value="1"/>
</dbReference>
<accession>A0A7J8GXZ7</accession>
<feature type="compositionally biased region" description="Basic and acidic residues" evidence="3">
    <location>
        <begin position="313"/>
        <end position="323"/>
    </location>
</feature>
<evidence type="ECO:0000256" key="2">
    <source>
        <dbReference type="ARBA" id="ARBA00022803"/>
    </source>
</evidence>
<dbReference type="EMBL" id="JACASE010000005">
    <property type="protein sequence ID" value="KAF6464691.1"/>
    <property type="molecule type" value="Genomic_DNA"/>
</dbReference>
<dbReference type="GO" id="GO:0016593">
    <property type="term" value="C:Cdc73/Paf1 complex"/>
    <property type="evidence" value="ECO:0007669"/>
    <property type="project" value="TreeGrafter"/>
</dbReference>
<sequence>MSRGSIEIPLRDTDEVIELDFDQLPEGDEVISILKQEHTQLHIWIALALEYYKQGKTEEFVKLLEAARIDGNLDYRDHEKDQMTCLDTLAAYYVQQARKEKNKDNKKDLITQATLLYTMADKIIMYDQNHLLGRACFCLLEGDKMDQADAQFHFVLNQSPNNIPALLGKACISFNKKDPKPERLPPSMKGKIKSKAIISSSDDSSDEDKLKIADEGHPRNSNSNSDSDEGERRKKHSSSESDSDENQIKSGSEAGSPRRPRRQRSDEDSDSDQPSRKRRPSGSEQSDNESLQSGRSRSGGSEIDSRPASPSAESDRDSERGSDNEGFGRGSGNESEPEGSNNEASDRGSEHGSDDSD</sequence>
<keyword evidence="5" id="KW-1185">Reference proteome</keyword>
<feature type="compositionally biased region" description="Basic and acidic residues" evidence="3">
    <location>
        <begin position="207"/>
        <end position="218"/>
    </location>
</feature>
<gene>
    <name evidence="4" type="ORF">HJG63_003477</name>
</gene>
<dbReference type="GO" id="GO:0006368">
    <property type="term" value="P:transcription elongation by RNA polymerase II"/>
    <property type="evidence" value="ECO:0007669"/>
    <property type="project" value="TreeGrafter"/>
</dbReference>
<dbReference type="GO" id="GO:0006355">
    <property type="term" value="P:regulation of DNA-templated transcription"/>
    <property type="evidence" value="ECO:0007669"/>
    <property type="project" value="InterPro"/>
</dbReference>
<reference evidence="4 5" key="1">
    <citation type="journal article" date="2020" name="Nature">
        <title>Six reference-quality genomes reveal evolution of bat adaptations.</title>
        <authorList>
            <person name="Jebb D."/>
            <person name="Huang Z."/>
            <person name="Pippel M."/>
            <person name="Hughes G.M."/>
            <person name="Lavrichenko K."/>
            <person name="Devanna P."/>
            <person name="Winkler S."/>
            <person name="Jermiin L.S."/>
            <person name="Skirmuntt E.C."/>
            <person name="Katzourakis A."/>
            <person name="Burkitt-Gray L."/>
            <person name="Ray D.A."/>
            <person name="Sullivan K.A.M."/>
            <person name="Roscito J.G."/>
            <person name="Kirilenko B.M."/>
            <person name="Davalos L.M."/>
            <person name="Corthals A.P."/>
            <person name="Power M.L."/>
            <person name="Jones G."/>
            <person name="Ransome R.D."/>
            <person name="Dechmann D.K.N."/>
            <person name="Locatelli A.G."/>
            <person name="Puechmaille S.J."/>
            <person name="Fedrigo O."/>
            <person name="Jarvis E.D."/>
            <person name="Hiller M."/>
            <person name="Vernes S.C."/>
            <person name="Myers E.W."/>
            <person name="Teeling E.C."/>
        </authorList>
    </citation>
    <scope>NUCLEOTIDE SEQUENCE [LARGE SCALE GENOMIC DNA]</scope>
    <source>
        <strain evidence="4">MRouAeg1</strain>
        <tissue evidence="4">Muscle</tissue>
    </source>
</reference>
<organism evidence="4 5">
    <name type="scientific">Rousettus aegyptiacus</name>
    <name type="common">Egyptian fruit bat</name>
    <name type="synonym">Pteropus aegyptiacus</name>
    <dbReference type="NCBI Taxonomy" id="9407"/>
    <lineage>
        <taxon>Eukaryota</taxon>
        <taxon>Metazoa</taxon>
        <taxon>Chordata</taxon>
        <taxon>Craniata</taxon>
        <taxon>Vertebrata</taxon>
        <taxon>Euteleostomi</taxon>
        <taxon>Mammalia</taxon>
        <taxon>Eutheria</taxon>
        <taxon>Laurasiatheria</taxon>
        <taxon>Chiroptera</taxon>
        <taxon>Yinpterochiroptera</taxon>
        <taxon>Pteropodoidea</taxon>
        <taxon>Pteropodidae</taxon>
        <taxon>Rousettinae</taxon>
        <taxon>Rousettus</taxon>
    </lineage>
</organism>
<proteinExistence type="predicted"/>
<dbReference type="GO" id="GO:0000993">
    <property type="term" value="F:RNA polymerase II complex binding"/>
    <property type="evidence" value="ECO:0007669"/>
    <property type="project" value="TreeGrafter"/>
</dbReference>
<dbReference type="InterPro" id="IPR011990">
    <property type="entry name" value="TPR-like_helical_dom_sf"/>
</dbReference>
<dbReference type="FunFam" id="1.25.40.10:FF:000162">
    <property type="entry name" value="CTR9 homolog, Paf1/RNA polymerase II complex component"/>
    <property type="match status" value="1"/>
</dbReference>
<name>A0A7J8GXZ7_ROUAE</name>
<dbReference type="Gene3D" id="1.25.40.10">
    <property type="entry name" value="Tetratricopeptide repeat domain"/>
    <property type="match status" value="1"/>
</dbReference>
<feature type="compositionally biased region" description="Basic and acidic residues" evidence="3">
    <location>
        <begin position="344"/>
        <end position="357"/>
    </location>
</feature>
<dbReference type="Proteomes" id="UP000593571">
    <property type="component" value="Unassembled WGS sequence"/>
</dbReference>
<comment type="caution">
    <text evidence="4">The sequence shown here is derived from an EMBL/GenBank/DDBJ whole genome shotgun (WGS) entry which is preliminary data.</text>
</comment>
<dbReference type="SUPFAM" id="SSF48452">
    <property type="entry name" value="TPR-like"/>
    <property type="match status" value="1"/>
</dbReference>
<feature type="compositionally biased region" description="Low complexity" evidence="3">
    <location>
        <begin position="332"/>
        <end position="343"/>
    </location>
</feature>
<dbReference type="AlphaFoldDB" id="A0A7J8GXZ7"/>
<protein>
    <submittedName>
        <fullName evidence="4">CTR9-like protein, Paf1/RNA polymerase II complex component</fullName>
    </submittedName>
</protein>
<feature type="region of interest" description="Disordered" evidence="3">
    <location>
        <begin position="176"/>
        <end position="357"/>
    </location>
</feature>
<evidence type="ECO:0000256" key="3">
    <source>
        <dbReference type="SAM" id="MobiDB-lite"/>
    </source>
</evidence>